<feature type="compositionally biased region" description="Polar residues" evidence="1">
    <location>
        <begin position="39"/>
        <end position="50"/>
    </location>
</feature>
<evidence type="ECO:0000256" key="1">
    <source>
        <dbReference type="SAM" id="MobiDB-lite"/>
    </source>
</evidence>
<evidence type="ECO:0000256" key="2">
    <source>
        <dbReference type="SAM" id="Phobius"/>
    </source>
</evidence>
<accession>E3J383</accession>
<dbReference type="HOGENOM" id="CLU_562316_0_0_11"/>
<organism evidence="3 4">
    <name type="scientific">Pseudofrankia inefficax (strain DSM 45817 / CECT 9037 / DDB 130130 / EuI1c)</name>
    <name type="common">Frankia inefficax</name>
    <dbReference type="NCBI Taxonomy" id="298654"/>
    <lineage>
        <taxon>Bacteria</taxon>
        <taxon>Bacillati</taxon>
        <taxon>Actinomycetota</taxon>
        <taxon>Actinomycetes</taxon>
        <taxon>Frankiales</taxon>
        <taxon>Frankiaceae</taxon>
        <taxon>Pseudofrankia</taxon>
    </lineage>
</organism>
<dbReference type="OrthoDB" id="3205582at2"/>
<dbReference type="STRING" id="298654.FraEuI1c_6196"/>
<gene>
    <name evidence="3" type="ordered locus">FraEuI1c_6196</name>
</gene>
<dbReference type="InParanoid" id="E3J383"/>
<keyword evidence="4" id="KW-1185">Reference proteome</keyword>
<dbReference type="AlphaFoldDB" id="E3J383"/>
<keyword evidence="2" id="KW-0812">Transmembrane</keyword>
<keyword evidence="2" id="KW-1133">Transmembrane helix</keyword>
<dbReference type="Proteomes" id="UP000002484">
    <property type="component" value="Chromosome"/>
</dbReference>
<feature type="transmembrane region" description="Helical" evidence="2">
    <location>
        <begin position="218"/>
        <end position="236"/>
    </location>
</feature>
<dbReference type="eggNOG" id="COG3170">
    <property type="taxonomic scope" value="Bacteria"/>
</dbReference>
<feature type="region of interest" description="Disordered" evidence="1">
    <location>
        <begin position="1"/>
        <end position="211"/>
    </location>
</feature>
<feature type="region of interest" description="Disordered" evidence="1">
    <location>
        <begin position="320"/>
        <end position="348"/>
    </location>
</feature>
<keyword evidence="2" id="KW-0472">Membrane</keyword>
<evidence type="ECO:0000313" key="3">
    <source>
        <dbReference type="EMBL" id="ADP84180.1"/>
    </source>
</evidence>
<dbReference type="KEGG" id="fri:FraEuI1c_6196"/>
<protein>
    <submittedName>
        <fullName evidence="3">Uncharacterized protein</fullName>
    </submittedName>
</protein>
<reference evidence="3 4" key="1">
    <citation type="submission" date="2010-10" db="EMBL/GenBank/DDBJ databases">
        <title>Complete sequence of Frankia sp. EuI1c.</title>
        <authorList>
            <consortium name="US DOE Joint Genome Institute"/>
            <person name="Lucas S."/>
            <person name="Copeland A."/>
            <person name="Lapidus A."/>
            <person name="Cheng J.-F."/>
            <person name="Bruce D."/>
            <person name="Goodwin L."/>
            <person name="Pitluck S."/>
            <person name="Chertkov O."/>
            <person name="Detter J.C."/>
            <person name="Han C."/>
            <person name="Tapia R."/>
            <person name="Land M."/>
            <person name="Hauser L."/>
            <person name="Jeffries C."/>
            <person name="Kyrpides N."/>
            <person name="Ivanova N."/>
            <person name="Mikhailova N."/>
            <person name="Beauchemin N."/>
            <person name="Sen A."/>
            <person name="Sur S.A."/>
            <person name="Gtari M."/>
            <person name="Wall L."/>
            <person name="Tisa L."/>
            <person name="Woyke T."/>
        </authorList>
    </citation>
    <scope>NUCLEOTIDE SEQUENCE [LARGE SCALE GENOMIC DNA]</scope>
    <source>
        <strain evidence="4">DSM 45817 / CECT 9037 / EuI1c</strain>
    </source>
</reference>
<evidence type="ECO:0000313" key="4">
    <source>
        <dbReference type="Proteomes" id="UP000002484"/>
    </source>
</evidence>
<feature type="compositionally biased region" description="Basic and acidic residues" evidence="1">
    <location>
        <begin position="1"/>
        <end position="23"/>
    </location>
</feature>
<dbReference type="RefSeq" id="WP_013427298.1">
    <property type="nucleotide sequence ID" value="NC_014666.1"/>
</dbReference>
<feature type="compositionally biased region" description="Acidic residues" evidence="1">
    <location>
        <begin position="114"/>
        <end position="162"/>
    </location>
</feature>
<name>E3J383_PSEI1</name>
<proteinExistence type="predicted"/>
<dbReference type="EMBL" id="CP002299">
    <property type="protein sequence ID" value="ADP84180.1"/>
    <property type="molecule type" value="Genomic_DNA"/>
</dbReference>
<sequence length="485" mass="49951">MSGTDPWRDAGSELGDSDRRGDDWSSATGAQAAAGWPPHSTSPLRDSWTPSDDWPLTGPHPTGPGTGPVDRASLVGPLDPATGGILRPRYVPRPVADRHNSAEPPLDQSYPGWPEDDDLDDDDLGDEGEEDDEYEDVADLDDGLADDEYDDDYSEDDQDDAVEEKAAAAPRASRFGEGRRAAARRWSQDPAPAGRVPKDPAPADGRASRPRLGRGPRVLIIAVVVLIVGGVTYWTMTGGSSGTSAAPPAPLPTAQPVPADFLDSAFTDSDPVTANEFFRDGSVVAGAHTYTRVATKLDQGCPDLTGIVALALAGQAPLPTAAAATPAPGPSASGAAAPGASAATTPAAPVTPGPLCRQLVRALYVGEADKSGRRLLAGISVLVVDSVTTAKNAVQALGAGAGGVTPLPLPNGTLPGAKISGPNGNNNWRTAFNDGHYAVLLQLAYSDDTKGKATDAVLTDAATDLKKITTSPLDDRAVLGRGYRG</sequence>